<protein>
    <recommendedName>
        <fullName evidence="3">Integrase catalytic domain-containing protein</fullName>
    </recommendedName>
</protein>
<evidence type="ECO:0008006" key="3">
    <source>
        <dbReference type="Google" id="ProtNLM"/>
    </source>
</evidence>
<sequence>MEEEDSYTTVSARLEIWSKTQLQEWVKKSIRLARSTTLVREADVNWFNHQRIHGTPRYLTPVEARKIPS</sequence>
<dbReference type="Proteomes" id="UP001242811">
    <property type="component" value="Unassembled WGS sequence"/>
</dbReference>
<evidence type="ECO:0000313" key="1">
    <source>
        <dbReference type="EMBL" id="MDQ0497326.1"/>
    </source>
</evidence>
<comment type="caution">
    <text evidence="1">The sequence shown here is derived from an EMBL/GenBank/DDBJ whole genome shotgun (WGS) entry which is preliminary data.</text>
</comment>
<gene>
    <name evidence="1" type="ORF">QOZ95_005567</name>
</gene>
<keyword evidence="2" id="KW-1185">Reference proteome</keyword>
<name>A0ABU0L7P6_9BACL</name>
<dbReference type="EMBL" id="JAUSWA010000071">
    <property type="protein sequence ID" value="MDQ0497326.1"/>
    <property type="molecule type" value="Genomic_DNA"/>
</dbReference>
<evidence type="ECO:0000313" key="2">
    <source>
        <dbReference type="Proteomes" id="UP001242811"/>
    </source>
</evidence>
<organism evidence="1 2">
    <name type="scientific">Paenibacillus brasilensis</name>
    <dbReference type="NCBI Taxonomy" id="128574"/>
    <lineage>
        <taxon>Bacteria</taxon>
        <taxon>Bacillati</taxon>
        <taxon>Bacillota</taxon>
        <taxon>Bacilli</taxon>
        <taxon>Bacillales</taxon>
        <taxon>Paenibacillaceae</taxon>
        <taxon>Paenibacillus</taxon>
    </lineage>
</organism>
<accession>A0ABU0L7P6</accession>
<dbReference type="RefSeq" id="WP_152379113.1">
    <property type="nucleotide sequence ID" value="NZ_CP045298.1"/>
</dbReference>
<proteinExistence type="predicted"/>
<reference evidence="1 2" key="1">
    <citation type="submission" date="2023-07" db="EMBL/GenBank/DDBJ databases">
        <title>Genomic Encyclopedia of Type Strains, Phase IV (KMG-IV): sequencing the most valuable type-strain genomes for metagenomic binning, comparative biology and taxonomic classification.</title>
        <authorList>
            <person name="Goeker M."/>
        </authorList>
    </citation>
    <scope>NUCLEOTIDE SEQUENCE [LARGE SCALE GENOMIC DNA]</scope>
    <source>
        <strain evidence="1 2">DSM 14914</strain>
    </source>
</reference>